<name>A0AAN9LXU6_CANGL</name>
<dbReference type="SUPFAM" id="SSF53613">
    <property type="entry name" value="Ribokinase-like"/>
    <property type="match status" value="1"/>
</dbReference>
<gene>
    <name evidence="1" type="ORF">VNO77_13454</name>
</gene>
<dbReference type="Proteomes" id="UP001367508">
    <property type="component" value="Unassembled WGS sequence"/>
</dbReference>
<dbReference type="InterPro" id="IPR029056">
    <property type="entry name" value="Ribokinase-like"/>
</dbReference>
<proteinExistence type="predicted"/>
<dbReference type="Gene3D" id="3.40.1190.20">
    <property type="match status" value="1"/>
</dbReference>
<evidence type="ECO:0000313" key="2">
    <source>
        <dbReference type="Proteomes" id="UP001367508"/>
    </source>
</evidence>
<comment type="caution">
    <text evidence="1">The sequence shown here is derived from an EMBL/GenBank/DDBJ whole genome shotgun (WGS) entry which is preliminary data.</text>
</comment>
<reference evidence="1 2" key="1">
    <citation type="submission" date="2024-01" db="EMBL/GenBank/DDBJ databases">
        <title>The genomes of 5 underutilized Papilionoideae crops provide insights into root nodulation and disease resistanc.</title>
        <authorList>
            <person name="Jiang F."/>
        </authorList>
    </citation>
    <scope>NUCLEOTIDE SEQUENCE [LARGE SCALE GENOMIC DNA]</scope>
    <source>
        <strain evidence="1">LVBAO_FW01</strain>
        <tissue evidence="1">Leaves</tissue>
    </source>
</reference>
<keyword evidence="2" id="KW-1185">Reference proteome</keyword>
<organism evidence="1 2">
    <name type="scientific">Canavalia gladiata</name>
    <name type="common">Sword bean</name>
    <name type="synonym">Dolichos gladiatus</name>
    <dbReference type="NCBI Taxonomy" id="3824"/>
    <lineage>
        <taxon>Eukaryota</taxon>
        <taxon>Viridiplantae</taxon>
        <taxon>Streptophyta</taxon>
        <taxon>Embryophyta</taxon>
        <taxon>Tracheophyta</taxon>
        <taxon>Spermatophyta</taxon>
        <taxon>Magnoliopsida</taxon>
        <taxon>eudicotyledons</taxon>
        <taxon>Gunneridae</taxon>
        <taxon>Pentapetalae</taxon>
        <taxon>rosids</taxon>
        <taxon>fabids</taxon>
        <taxon>Fabales</taxon>
        <taxon>Fabaceae</taxon>
        <taxon>Papilionoideae</taxon>
        <taxon>50 kb inversion clade</taxon>
        <taxon>NPAAA clade</taxon>
        <taxon>indigoferoid/millettioid clade</taxon>
        <taxon>Phaseoleae</taxon>
        <taxon>Canavalia</taxon>
    </lineage>
</organism>
<accession>A0AAN9LXU6</accession>
<dbReference type="EMBL" id="JAYMYQ010000003">
    <property type="protein sequence ID" value="KAK7344142.1"/>
    <property type="molecule type" value="Genomic_DNA"/>
</dbReference>
<dbReference type="AlphaFoldDB" id="A0AAN9LXU6"/>
<protein>
    <submittedName>
        <fullName evidence="1">Uncharacterized protein</fullName>
    </submittedName>
</protein>
<evidence type="ECO:0000313" key="1">
    <source>
        <dbReference type="EMBL" id="KAK7344142.1"/>
    </source>
</evidence>
<sequence>MHRVVPDVYPLTYKGDYKRPQDLSFQIFSLISVYHMFSPEKKRVHFPPINHLSGYNNCICISRKLATKMLRCKILVHSIRHLDLIHALWGKWPTSSDNLQWGDLSKLNRNPAKFLIEVTMLWKVVYKHLLLMADFATPNLKEASVLVGDMPLNSVLEMHTAAKLIRDLGPRLVV</sequence>